<dbReference type="GeneID" id="8847873"/>
<dbReference type="PANTHER" id="PTHR38926">
    <property type="entry name" value="F-BOX DOMAIN CONTAINING PROTEIN, EXPRESSED"/>
    <property type="match status" value="1"/>
</dbReference>
<dbReference type="EMBL" id="GG738870">
    <property type="protein sequence ID" value="EFC44120.1"/>
    <property type="molecule type" value="Genomic_DNA"/>
</dbReference>
<dbReference type="Proteomes" id="UP000006671">
    <property type="component" value="Unassembled WGS sequence"/>
</dbReference>
<dbReference type="AlphaFoldDB" id="D2VGU1"/>
<dbReference type="SUPFAM" id="SSF52047">
    <property type="entry name" value="RNI-like"/>
    <property type="match status" value="1"/>
</dbReference>
<sequence length="519" mass="59927">MKRQLETIEENNKISKTYKSESLIMLKSNHEPVGRIVSDVWAHVFTYLEATRELLPNVMPVCKMFYNILGGGEGKSLVYERVSIAVKDGYPTSSFLKIRKFDRDYLNRLLDYIINVSPKNGCKVLHLGSIDEYNESLSFELTSEFFKRCISSGVFDGLKELRLANSFIVFLRDEEQLDVFTEWISRLKELEILIFGSLFPNKILDCIFTGMPKLKKLRIDLGEYEIGDSFPILENLEYFDVVSGNESFSSTTLVSLFKHAPNLRKLKMGYCMAYENAVFLGLVEHCKKLSDLTFGERYLNESDNLPIITNQLHSLESLNLFDGLPYGEHLLDLDKLTKLKKFDFNFDEFSGCDDDGVLKELFPKLKGLTWARFGYIKNEAEDEEHQEEEERDNDENVEQGFVELANKKFPNLETLYLLDSELEELTLTQLFEGIPHLKNVTLEVLAAGCDQVFESIEADIQVRKDASNRVLQLFGEISPSVELFEDRIFYHRIGEKKLRIKLVNIDYDGIVKFKIQLVH</sequence>
<dbReference type="InterPro" id="IPR032675">
    <property type="entry name" value="LRR_dom_sf"/>
</dbReference>
<dbReference type="InParanoid" id="D2VGU1"/>
<keyword evidence="2" id="KW-1185">Reference proteome</keyword>
<proteinExistence type="predicted"/>
<dbReference type="OrthoDB" id="10476411at2759"/>
<dbReference type="RefSeq" id="XP_002676864.1">
    <property type="nucleotide sequence ID" value="XM_002676818.1"/>
</dbReference>
<dbReference type="VEuPathDB" id="AmoebaDB:NAEGRDRAFT_49419"/>
<evidence type="ECO:0000313" key="2">
    <source>
        <dbReference type="Proteomes" id="UP000006671"/>
    </source>
</evidence>
<evidence type="ECO:0000313" key="1">
    <source>
        <dbReference type="EMBL" id="EFC44120.1"/>
    </source>
</evidence>
<organism evidence="2">
    <name type="scientific">Naegleria gruberi</name>
    <name type="common">Amoeba</name>
    <dbReference type="NCBI Taxonomy" id="5762"/>
    <lineage>
        <taxon>Eukaryota</taxon>
        <taxon>Discoba</taxon>
        <taxon>Heterolobosea</taxon>
        <taxon>Tetramitia</taxon>
        <taxon>Eutetramitia</taxon>
        <taxon>Vahlkampfiidae</taxon>
        <taxon>Naegleria</taxon>
    </lineage>
</organism>
<dbReference type="KEGG" id="ngr:NAEGRDRAFT_49419"/>
<protein>
    <submittedName>
        <fullName evidence="1">Predicted protein</fullName>
    </submittedName>
</protein>
<name>D2VGU1_NAEGR</name>
<dbReference type="PANTHER" id="PTHR38926:SF5">
    <property type="entry name" value="F-BOX AND LEUCINE-RICH REPEAT PROTEIN 6"/>
    <property type="match status" value="1"/>
</dbReference>
<reference evidence="1 2" key="1">
    <citation type="journal article" date="2010" name="Cell">
        <title>The genome of Naegleria gruberi illuminates early eukaryotic versatility.</title>
        <authorList>
            <person name="Fritz-Laylin L.K."/>
            <person name="Prochnik S.E."/>
            <person name="Ginger M.L."/>
            <person name="Dacks J.B."/>
            <person name="Carpenter M.L."/>
            <person name="Field M.C."/>
            <person name="Kuo A."/>
            <person name="Paredez A."/>
            <person name="Chapman J."/>
            <person name="Pham J."/>
            <person name="Shu S."/>
            <person name="Neupane R."/>
            <person name="Cipriano M."/>
            <person name="Mancuso J."/>
            <person name="Tu H."/>
            <person name="Salamov A."/>
            <person name="Lindquist E."/>
            <person name="Shapiro H."/>
            <person name="Lucas S."/>
            <person name="Grigoriev I.V."/>
            <person name="Cande W.Z."/>
            <person name="Fulton C."/>
            <person name="Rokhsar D.S."/>
            <person name="Dawson S.C."/>
        </authorList>
    </citation>
    <scope>NUCLEOTIDE SEQUENCE [LARGE SCALE GENOMIC DNA]</scope>
    <source>
        <strain evidence="1 2">NEG-M</strain>
    </source>
</reference>
<accession>D2VGU1</accession>
<dbReference type="Gene3D" id="3.80.10.10">
    <property type="entry name" value="Ribonuclease Inhibitor"/>
    <property type="match status" value="1"/>
</dbReference>
<gene>
    <name evidence="1" type="ORF">NAEGRDRAFT_49419</name>
</gene>